<dbReference type="GO" id="GO:0004113">
    <property type="term" value="F:2',3'-cyclic-nucleotide 3'-phosphodiesterase activity"/>
    <property type="evidence" value="ECO:0007669"/>
    <property type="project" value="TreeGrafter"/>
</dbReference>
<comment type="caution">
    <text evidence="1">The sequence shown here is derived from an EMBL/GenBank/DDBJ whole genome shotgun (WGS) entry which is preliminary data.</text>
</comment>
<dbReference type="EMBL" id="AMFJ01000994">
    <property type="protein sequence ID" value="EKE26006.1"/>
    <property type="molecule type" value="Genomic_DNA"/>
</dbReference>
<dbReference type="InterPro" id="IPR029052">
    <property type="entry name" value="Metallo-depent_PP-like"/>
</dbReference>
<name>K2F4G1_9BACT</name>
<dbReference type="InterPro" id="IPR005235">
    <property type="entry name" value="YmdB-like"/>
</dbReference>
<dbReference type="SUPFAM" id="SSF56300">
    <property type="entry name" value="Metallo-dependent phosphatases"/>
    <property type="match status" value="1"/>
</dbReference>
<gene>
    <name evidence="1" type="ORF">ACD_4C00478G0004</name>
</gene>
<protein>
    <submittedName>
        <fullName evidence="1">Metallophosphoesterase</fullName>
    </submittedName>
</protein>
<dbReference type="Gene3D" id="3.60.21.10">
    <property type="match status" value="1"/>
</dbReference>
<dbReference type="AlphaFoldDB" id="K2F4G1"/>
<accession>K2F4G1</accession>
<reference evidence="1" key="1">
    <citation type="journal article" date="2012" name="Science">
        <title>Fermentation, hydrogen, and sulfur metabolism in multiple uncultivated bacterial phyla.</title>
        <authorList>
            <person name="Wrighton K.C."/>
            <person name="Thomas B.C."/>
            <person name="Sharon I."/>
            <person name="Miller C.S."/>
            <person name="Castelle C.J."/>
            <person name="VerBerkmoes N.C."/>
            <person name="Wilkins M.J."/>
            <person name="Hettich R.L."/>
            <person name="Lipton M.S."/>
            <person name="Williams K.H."/>
            <person name="Long P.E."/>
            <person name="Banfield J.F."/>
        </authorList>
    </citation>
    <scope>NUCLEOTIDE SEQUENCE [LARGE SCALE GENOMIC DNA]</scope>
</reference>
<organism evidence="1">
    <name type="scientific">uncultured bacterium</name>
    <name type="common">gcode 4</name>
    <dbReference type="NCBI Taxonomy" id="1234023"/>
    <lineage>
        <taxon>Bacteria</taxon>
        <taxon>environmental samples</taxon>
    </lineage>
</organism>
<dbReference type="PANTHER" id="PTHR36303">
    <property type="entry name" value="2',3'-CYCLIC-NUCLEOTIDE 2'-PHOSPHODIESTERASE"/>
    <property type="match status" value="1"/>
</dbReference>
<proteinExistence type="predicted"/>
<sequence length="271" mass="33482">MIKLLIFWDIFWRNWRRLVNKYLPELKNKYNPDFILWNSENITSWKWPVLKHILEMKELWFDCLTWWDHTFSNLKDIKDYINEKDSIQIRPLNYYESRFYKVPWKWFRVIEKDWKKLLVINLIGSAFIWGQSFNPFIKVDEILNEFQNEKFDGIIVDFHRETTAEIYAMSEFLNGRISMIFWTHTHVQTNDEHILSNWTGMITDVWMIWSFHSSIGQTFETRLPQFISGLNIFWERPEQDLWLWCINWIFVEIEDFKCVKLDKIKIIEEEK</sequence>
<dbReference type="Pfam" id="PF13277">
    <property type="entry name" value="YmdB"/>
    <property type="match status" value="1"/>
</dbReference>
<evidence type="ECO:0000313" key="1">
    <source>
        <dbReference type="EMBL" id="EKE26006.1"/>
    </source>
</evidence>
<dbReference type="PANTHER" id="PTHR36303:SF1">
    <property type="entry name" value="2',3'-CYCLIC-NUCLEOTIDE 2'-PHOSPHODIESTERASE"/>
    <property type="match status" value="1"/>
</dbReference>